<dbReference type="AlphaFoldDB" id="A0A8T9Q2N6"/>
<sequence>MKTVLSARVAAHGILLILTLVVLFHLLVLTGVIPFDIVWGGRLKSFQEMLQFETVSIGLNLLMLVVAGIAAGRLRVRVSRLLLKGALWLMTGLFLLNTVGNLLAHTDLERLVFTPLTLLLALFSLRLALEREPAPASSANTGPEAG</sequence>
<dbReference type="RefSeq" id="WP_244673532.1">
    <property type="nucleotide sequence ID" value="NZ_CP095046.1"/>
</dbReference>
<feature type="transmembrane region" description="Helical" evidence="1">
    <location>
        <begin position="12"/>
        <end position="35"/>
    </location>
</feature>
<name>A0A8T9Q2N6_9BACT</name>
<dbReference type="EMBL" id="CP095046">
    <property type="protein sequence ID" value="UOQ70108.1"/>
    <property type="molecule type" value="Genomic_DNA"/>
</dbReference>
<dbReference type="Proteomes" id="UP000831796">
    <property type="component" value="Chromosome"/>
</dbReference>
<proteinExistence type="predicted"/>
<feature type="transmembrane region" description="Helical" evidence="1">
    <location>
        <begin position="86"/>
        <end position="104"/>
    </location>
</feature>
<evidence type="ECO:0000313" key="3">
    <source>
        <dbReference type="Proteomes" id="UP000831796"/>
    </source>
</evidence>
<keyword evidence="1" id="KW-1133">Transmembrane helix</keyword>
<keyword evidence="3" id="KW-1185">Reference proteome</keyword>
<accession>A0A8T9Q2N6</accession>
<keyword evidence="1" id="KW-0812">Transmembrane</keyword>
<evidence type="ECO:0000256" key="1">
    <source>
        <dbReference type="SAM" id="Phobius"/>
    </source>
</evidence>
<protein>
    <submittedName>
        <fullName evidence="2">Uncharacterized protein</fullName>
    </submittedName>
</protein>
<feature type="transmembrane region" description="Helical" evidence="1">
    <location>
        <begin position="55"/>
        <end position="74"/>
    </location>
</feature>
<reference evidence="2" key="1">
    <citation type="submission" date="2022-04" db="EMBL/GenBank/DDBJ databases">
        <title>Hymenobacter sp. isolated from the air.</title>
        <authorList>
            <person name="Won M."/>
            <person name="Lee C.-M."/>
            <person name="Woen H.-Y."/>
            <person name="Kwon S.-W."/>
        </authorList>
    </citation>
    <scope>NUCLEOTIDE SEQUENCE</scope>
    <source>
        <strain evidence="2">5116S-3</strain>
    </source>
</reference>
<gene>
    <name evidence="2" type="ORF">MUN79_15160</name>
</gene>
<dbReference type="KEGG" id="hcu:MUN79_15160"/>
<keyword evidence="1" id="KW-0472">Membrane</keyword>
<evidence type="ECO:0000313" key="2">
    <source>
        <dbReference type="EMBL" id="UOQ70108.1"/>
    </source>
</evidence>
<organism evidence="2 3">
    <name type="scientific">Hymenobacter cellulosilyticus</name>
    <dbReference type="NCBI Taxonomy" id="2932248"/>
    <lineage>
        <taxon>Bacteria</taxon>
        <taxon>Pseudomonadati</taxon>
        <taxon>Bacteroidota</taxon>
        <taxon>Cytophagia</taxon>
        <taxon>Cytophagales</taxon>
        <taxon>Hymenobacteraceae</taxon>
        <taxon>Hymenobacter</taxon>
    </lineage>
</organism>